<organism evidence="1 2">
    <name type="scientific">Fructobacillus apis</name>
    <dbReference type="NCBI Taxonomy" id="2935017"/>
    <lineage>
        <taxon>Bacteria</taxon>
        <taxon>Bacillati</taxon>
        <taxon>Bacillota</taxon>
        <taxon>Bacilli</taxon>
        <taxon>Lactobacillales</taxon>
        <taxon>Lactobacillaceae</taxon>
        <taxon>Fructobacillus</taxon>
    </lineage>
</organism>
<dbReference type="RefSeq" id="WP_252443938.1">
    <property type="nucleotide sequence ID" value="NZ_JAMWYK010000008.1"/>
</dbReference>
<dbReference type="EMBL" id="JAMWYK010000008">
    <property type="protein sequence ID" value="MCO0832609.1"/>
    <property type="molecule type" value="Genomic_DNA"/>
</dbReference>
<comment type="caution">
    <text evidence="1">The sequence shown here is derived from an EMBL/GenBank/DDBJ whole genome shotgun (WGS) entry which is preliminary data.</text>
</comment>
<proteinExistence type="predicted"/>
<keyword evidence="2" id="KW-1185">Reference proteome</keyword>
<protein>
    <recommendedName>
        <fullName evidence="3">DUF4325 domain-containing protein</fullName>
    </recommendedName>
</protein>
<dbReference type="Proteomes" id="UP001523234">
    <property type="component" value="Unassembled WGS sequence"/>
</dbReference>
<gene>
    <name evidence="1" type="ORF">NFX39_05895</name>
</gene>
<evidence type="ECO:0000313" key="2">
    <source>
        <dbReference type="Proteomes" id="UP001523234"/>
    </source>
</evidence>
<name>A0ABT0ZRJ7_9LACO</name>
<evidence type="ECO:0008006" key="3">
    <source>
        <dbReference type="Google" id="ProtNLM"/>
    </source>
</evidence>
<sequence>MPNLIELEIPNHKALGGTAFGKLIYQEQLKERLTPEVIKQGVTIKFPDSIIAIGSFFMDGLLEALKKSIGIYAIRSNIRFITSSSELTKEIYLDID</sequence>
<reference evidence="1 2" key="1">
    <citation type="submission" date="2022-06" db="EMBL/GenBank/DDBJ databases">
        <title>Fructobacillus taiwanensis sp. nov., isolated from the honeybee.</title>
        <authorList>
            <person name="Chen Y.-S."/>
            <person name="Wang L.-T."/>
            <person name="Lee Y.-S."/>
            <person name="Chang Y.-C."/>
            <person name="Wu H.-C."/>
            <person name="Liao C.-Y."/>
            <person name="Chen W.-H."/>
            <person name="Deng J.-N."/>
            <person name="Wang Y.-H."/>
        </authorList>
    </citation>
    <scope>NUCLEOTIDE SEQUENCE [LARGE SCALE GENOMIC DNA]</scope>
    <source>
        <strain evidence="1 2">W13</strain>
    </source>
</reference>
<accession>A0ABT0ZRJ7</accession>
<evidence type="ECO:0000313" key="1">
    <source>
        <dbReference type="EMBL" id="MCO0832609.1"/>
    </source>
</evidence>